<evidence type="ECO:0000259" key="8">
    <source>
        <dbReference type="PROSITE" id="PS50071"/>
    </source>
</evidence>
<keyword evidence="10" id="KW-1185">Reference proteome</keyword>
<sequence>MSVASSSATVGFGVLSSPKNLKSLCKFKPFLLPLQPHPPLTQSTLTFSSRKNNPNSAITSSSKKKKNSSSNNNNKSKKKQSLTKKSEVEIVDDIDEDAIEALFNQLEEDLKSDGSFEDGDDDLTEEDLARLEKELKEAFGEDADLFEMLQLSEEDIQNSNDDEDGEEDEEDEEEEEIDDDDDDEEEESPVQLKNWQLRRLATALKIGRRKTSIQTLAAELCLDRAVVLELLREPPPNLLMLSAALPDIVVPKPIEIEAKPVEVSAETIVDVSEPSVEASDGIVVPDPKVKVPVHAMQSRWSAQKRLKKVQIETLERVYLRSKRPTNAMISSIVHVTNLPKKRVVKWFEDKRAEDGIAEDRLPYQRSTAETVSAS</sequence>
<dbReference type="CDD" id="cd00086">
    <property type="entry name" value="homeodomain"/>
    <property type="match status" value="1"/>
</dbReference>
<evidence type="ECO:0000256" key="2">
    <source>
        <dbReference type="ARBA" id="ARBA00023125"/>
    </source>
</evidence>
<dbReference type="InterPro" id="IPR009057">
    <property type="entry name" value="Homeodomain-like_sf"/>
</dbReference>
<feature type="DNA-binding region" description="Homeobox" evidence="5">
    <location>
        <begin position="299"/>
        <end position="358"/>
    </location>
</feature>
<feature type="compositionally biased region" description="Polar residues" evidence="7">
    <location>
        <begin position="47"/>
        <end position="59"/>
    </location>
</feature>
<comment type="caution">
    <text evidence="9">The sequence shown here is derived from an EMBL/GenBank/DDBJ whole genome shotgun (WGS) entry which is preliminary data.</text>
</comment>
<dbReference type="Gene3D" id="1.10.10.60">
    <property type="entry name" value="Homeodomain-like"/>
    <property type="match status" value="1"/>
</dbReference>
<dbReference type="PANTHER" id="PTHR15467">
    <property type="entry name" value="ZINC-FINGERS AND HOMEOBOXES RELATED"/>
    <property type="match status" value="1"/>
</dbReference>
<dbReference type="AlphaFoldDB" id="A0AAD4SDD3"/>
<dbReference type="EMBL" id="JAJJMB010012081">
    <property type="protein sequence ID" value="KAI3891184.1"/>
    <property type="molecule type" value="Genomic_DNA"/>
</dbReference>
<dbReference type="PROSITE" id="PS50071">
    <property type="entry name" value="HOMEOBOX_2"/>
    <property type="match status" value="1"/>
</dbReference>
<reference evidence="9" key="1">
    <citation type="submission" date="2022-04" db="EMBL/GenBank/DDBJ databases">
        <title>A functionally conserved STORR gene fusion in Papaver species that diverged 16.8 million years ago.</title>
        <authorList>
            <person name="Catania T."/>
        </authorList>
    </citation>
    <scope>NUCLEOTIDE SEQUENCE</scope>
    <source>
        <strain evidence="9">S-188037</strain>
    </source>
</reference>
<feature type="domain" description="Homeobox" evidence="8">
    <location>
        <begin position="297"/>
        <end position="357"/>
    </location>
</feature>
<dbReference type="SUPFAM" id="SSF46689">
    <property type="entry name" value="Homeodomain-like"/>
    <property type="match status" value="1"/>
</dbReference>
<dbReference type="GO" id="GO:0005634">
    <property type="term" value="C:nucleus"/>
    <property type="evidence" value="ECO:0007669"/>
    <property type="project" value="UniProtKB-SubCell"/>
</dbReference>
<dbReference type="Proteomes" id="UP001202328">
    <property type="component" value="Unassembled WGS sequence"/>
</dbReference>
<dbReference type="PANTHER" id="PTHR15467:SF9">
    <property type="entry name" value="HOMEOBOX DOMAIN-CONTAINING PROTEIN"/>
    <property type="match status" value="1"/>
</dbReference>
<evidence type="ECO:0000313" key="9">
    <source>
        <dbReference type="EMBL" id="KAI3891184.1"/>
    </source>
</evidence>
<comment type="subcellular location">
    <subcellularLocation>
        <location evidence="1 5 6">Nucleus</location>
    </subcellularLocation>
</comment>
<feature type="compositionally biased region" description="Acidic residues" evidence="7">
    <location>
        <begin position="153"/>
        <end position="188"/>
    </location>
</feature>
<evidence type="ECO:0000313" key="10">
    <source>
        <dbReference type="Proteomes" id="UP001202328"/>
    </source>
</evidence>
<organism evidence="9 10">
    <name type="scientific">Papaver atlanticum</name>
    <dbReference type="NCBI Taxonomy" id="357466"/>
    <lineage>
        <taxon>Eukaryota</taxon>
        <taxon>Viridiplantae</taxon>
        <taxon>Streptophyta</taxon>
        <taxon>Embryophyta</taxon>
        <taxon>Tracheophyta</taxon>
        <taxon>Spermatophyta</taxon>
        <taxon>Magnoliopsida</taxon>
        <taxon>Ranunculales</taxon>
        <taxon>Papaveraceae</taxon>
        <taxon>Papaveroideae</taxon>
        <taxon>Papaver</taxon>
    </lineage>
</organism>
<evidence type="ECO:0000256" key="5">
    <source>
        <dbReference type="PROSITE-ProRule" id="PRU00108"/>
    </source>
</evidence>
<accession>A0AAD4SDD3</accession>
<dbReference type="Pfam" id="PF00046">
    <property type="entry name" value="Homeodomain"/>
    <property type="match status" value="1"/>
</dbReference>
<keyword evidence="4 5" id="KW-0539">Nucleus</keyword>
<dbReference type="InterPro" id="IPR001356">
    <property type="entry name" value="HD"/>
</dbReference>
<keyword evidence="2 5" id="KW-0238">DNA-binding</keyword>
<feature type="region of interest" description="Disordered" evidence="7">
    <location>
        <begin position="153"/>
        <end position="191"/>
    </location>
</feature>
<feature type="compositionally biased region" description="Low complexity" evidence="7">
    <location>
        <begin position="31"/>
        <end position="46"/>
    </location>
</feature>
<evidence type="ECO:0000256" key="1">
    <source>
        <dbReference type="ARBA" id="ARBA00004123"/>
    </source>
</evidence>
<dbReference type="SMART" id="SM00389">
    <property type="entry name" value="HOX"/>
    <property type="match status" value="1"/>
</dbReference>
<name>A0AAD4SDD3_9MAGN</name>
<proteinExistence type="predicted"/>
<protein>
    <recommendedName>
        <fullName evidence="8">Homeobox domain-containing protein</fullName>
    </recommendedName>
</protein>
<evidence type="ECO:0000256" key="3">
    <source>
        <dbReference type="ARBA" id="ARBA00023155"/>
    </source>
</evidence>
<gene>
    <name evidence="9" type="ORF">MKW98_007489</name>
</gene>
<evidence type="ECO:0000256" key="6">
    <source>
        <dbReference type="RuleBase" id="RU000682"/>
    </source>
</evidence>
<dbReference type="GO" id="GO:0003677">
    <property type="term" value="F:DNA binding"/>
    <property type="evidence" value="ECO:0007669"/>
    <property type="project" value="UniProtKB-UniRule"/>
</dbReference>
<dbReference type="GO" id="GO:0000981">
    <property type="term" value="F:DNA-binding transcription factor activity, RNA polymerase II-specific"/>
    <property type="evidence" value="ECO:0007669"/>
    <property type="project" value="TreeGrafter"/>
</dbReference>
<keyword evidence="3 5" id="KW-0371">Homeobox</keyword>
<evidence type="ECO:0000256" key="4">
    <source>
        <dbReference type="ARBA" id="ARBA00023242"/>
    </source>
</evidence>
<evidence type="ECO:0000256" key="7">
    <source>
        <dbReference type="SAM" id="MobiDB-lite"/>
    </source>
</evidence>
<feature type="region of interest" description="Disordered" evidence="7">
    <location>
        <begin position="31"/>
        <end position="90"/>
    </location>
</feature>